<dbReference type="PANTHER" id="PTHR14938">
    <property type="entry name" value="HCLS1-ASSOCIATED PROTEIN X-1"/>
    <property type="match status" value="1"/>
</dbReference>
<dbReference type="GO" id="GO:0016529">
    <property type="term" value="C:sarcoplasmic reticulum"/>
    <property type="evidence" value="ECO:0007669"/>
    <property type="project" value="TreeGrafter"/>
</dbReference>
<dbReference type="GO" id="GO:0005739">
    <property type="term" value="C:mitochondrion"/>
    <property type="evidence" value="ECO:0007669"/>
    <property type="project" value="TreeGrafter"/>
</dbReference>
<organism evidence="2">
    <name type="scientific">Capitella teleta</name>
    <name type="common">Polychaete worm</name>
    <dbReference type="NCBI Taxonomy" id="283909"/>
    <lineage>
        <taxon>Eukaryota</taxon>
        <taxon>Metazoa</taxon>
        <taxon>Spiralia</taxon>
        <taxon>Lophotrochozoa</taxon>
        <taxon>Annelida</taxon>
        <taxon>Polychaeta</taxon>
        <taxon>Sedentaria</taxon>
        <taxon>Scolecida</taxon>
        <taxon>Capitellidae</taxon>
        <taxon>Capitella</taxon>
    </lineage>
</organism>
<dbReference type="InterPro" id="IPR017248">
    <property type="entry name" value="HAX-1"/>
</dbReference>
<dbReference type="PANTHER" id="PTHR14938:SF2">
    <property type="entry name" value="HCLS1-ASSOCIATED PROTEIN X-1"/>
    <property type="match status" value="1"/>
</dbReference>
<keyword evidence="4" id="KW-1185">Reference proteome</keyword>
<reference evidence="3" key="3">
    <citation type="submission" date="2015-06" db="UniProtKB">
        <authorList>
            <consortium name="EnsemblMetazoa"/>
        </authorList>
    </citation>
    <scope>IDENTIFICATION</scope>
</reference>
<dbReference type="HOGENOM" id="CLU_1257129_0_0_1"/>
<dbReference type="GO" id="GO:0030136">
    <property type="term" value="C:clathrin-coated vesicle"/>
    <property type="evidence" value="ECO:0007669"/>
    <property type="project" value="TreeGrafter"/>
</dbReference>
<protein>
    <submittedName>
        <fullName evidence="2 3">Uncharacterized protein</fullName>
    </submittedName>
</protein>
<evidence type="ECO:0000313" key="4">
    <source>
        <dbReference type="Proteomes" id="UP000014760"/>
    </source>
</evidence>
<dbReference type="EMBL" id="AMQN01009387">
    <property type="status" value="NOT_ANNOTATED_CDS"/>
    <property type="molecule type" value="Genomic_DNA"/>
</dbReference>
<dbReference type="GO" id="GO:0043066">
    <property type="term" value="P:negative regulation of apoptotic process"/>
    <property type="evidence" value="ECO:0007669"/>
    <property type="project" value="InterPro"/>
</dbReference>
<reference evidence="4" key="1">
    <citation type="submission" date="2012-12" db="EMBL/GenBank/DDBJ databases">
        <authorList>
            <person name="Hellsten U."/>
            <person name="Grimwood J."/>
            <person name="Chapman J.A."/>
            <person name="Shapiro H."/>
            <person name="Aerts A."/>
            <person name="Otillar R.P."/>
            <person name="Terry A.Y."/>
            <person name="Boore J.L."/>
            <person name="Simakov O."/>
            <person name="Marletaz F."/>
            <person name="Cho S.-J."/>
            <person name="Edsinger-Gonzales E."/>
            <person name="Havlak P."/>
            <person name="Kuo D.-H."/>
            <person name="Larsson T."/>
            <person name="Lv J."/>
            <person name="Arendt D."/>
            <person name="Savage R."/>
            <person name="Osoegawa K."/>
            <person name="de Jong P."/>
            <person name="Lindberg D.R."/>
            <person name="Seaver E.C."/>
            <person name="Weisblat D.A."/>
            <person name="Putnam N.H."/>
            <person name="Grigoriev I.V."/>
            <person name="Rokhsar D.S."/>
        </authorList>
    </citation>
    <scope>NUCLEOTIDE SEQUENCE</scope>
    <source>
        <strain evidence="4">I ESC-2004</strain>
    </source>
</reference>
<dbReference type="EMBL" id="KB305308">
    <property type="protein sequence ID" value="ELU01209.1"/>
    <property type="molecule type" value="Genomic_DNA"/>
</dbReference>
<feature type="region of interest" description="Disordered" evidence="1">
    <location>
        <begin position="1"/>
        <end position="29"/>
    </location>
</feature>
<dbReference type="OrthoDB" id="5562606at2759"/>
<dbReference type="AlphaFoldDB" id="R7U5F9"/>
<reference evidence="2 4" key="2">
    <citation type="journal article" date="2013" name="Nature">
        <title>Insights into bilaterian evolution from three spiralian genomes.</title>
        <authorList>
            <person name="Simakov O."/>
            <person name="Marletaz F."/>
            <person name="Cho S.J."/>
            <person name="Edsinger-Gonzales E."/>
            <person name="Havlak P."/>
            <person name="Hellsten U."/>
            <person name="Kuo D.H."/>
            <person name="Larsson T."/>
            <person name="Lv J."/>
            <person name="Arendt D."/>
            <person name="Savage R."/>
            <person name="Osoegawa K."/>
            <person name="de Jong P."/>
            <person name="Grimwood J."/>
            <person name="Chapman J.A."/>
            <person name="Shapiro H."/>
            <person name="Aerts A."/>
            <person name="Otillar R.P."/>
            <person name="Terry A.Y."/>
            <person name="Boore J.L."/>
            <person name="Grigoriev I.V."/>
            <person name="Lindberg D.R."/>
            <person name="Seaver E.C."/>
            <person name="Weisblat D.A."/>
            <person name="Putnam N.H."/>
            <person name="Rokhsar D.S."/>
        </authorList>
    </citation>
    <scope>NUCLEOTIDE SEQUENCE</scope>
    <source>
        <strain evidence="2 4">I ESC-2004</strain>
    </source>
</reference>
<dbReference type="Proteomes" id="UP000014760">
    <property type="component" value="Unassembled WGS sequence"/>
</dbReference>
<feature type="compositionally biased region" description="Basic and acidic residues" evidence="1">
    <location>
        <begin position="102"/>
        <end position="125"/>
    </location>
</feature>
<sequence length="220" mass="24353">MLKPTEPNVGAGHRASARSPSPGPKQPSVLDRLWASDKWDKATHESVDQDLDSAAKAGELERILGPLKNFNPQQGAAQPYPHERPSANAPSSFSRLSVRSFRMADGKIEERRSVEDESGRREDTISRSMDGQAYTKITETSPLGSTAVKEDFQNMSPQEREEFEARWKGQVGPGALKIPAEQEALLHNKMSESQQEASRNLKGLFKFNFPGFAFGGKDNR</sequence>
<dbReference type="STRING" id="283909.R7U5F9"/>
<accession>R7U5F9</accession>
<evidence type="ECO:0000256" key="1">
    <source>
        <dbReference type="SAM" id="MobiDB-lite"/>
    </source>
</evidence>
<feature type="compositionally biased region" description="Low complexity" evidence="1">
    <location>
        <begin position="91"/>
        <end position="101"/>
    </location>
</feature>
<name>R7U5F9_CAPTE</name>
<feature type="region of interest" description="Disordered" evidence="1">
    <location>
        <begin position="65"/>
        <end position="132"/>
    </location>
</feature>
<proteinExistence type="predicted"/>
<dbReference type="GO" id="GO:0030833">
    <property type="term" value="P:regulation of actin filament polymerization"/>
    <property type="evidence" value="ECO:0007669"/>
    <property type="project" value="TreeGrafter"/>
</dbReference>
<evidence type="ECO:0000313" key="3">
    <source>
        <dbReference type="EnsemblMetazoa" id="CapteP225348"/>
    </source>
</evidence>
<evidence type="ECO:0000313" key="2">
    <source>
        <dbReference type="EMBL" id="ELU01209.1"/>
    </source>
</evidence>
<dbReference type="GO" id="GO:0016324">
    <property type="term" value="C:apical plasma membrane"/>
    <property type="evidence" value="ECO:0007669"/>
    <property type="project" value="TreeGrafter"/>
</dbReference>
<dbReference type="EnsemblMetazoa" id="CapteT225348">
    <property type="protein sequence ID" value="CapteP225348"/>
    <property type="gene ID" value="CapteG225348"/>
</dbReference>
<gene>
    <name evidence="2" type="ORF">CAPTEDRAFT_225348</name>
</gene>
<dbReference type="GO" id="GO:0015629">
    <property type="term" value="C:actin cytoskeleton"/>
    <property type="evidence" value="ECO:0007669"/>
    <property type="project" value="TreeGrafter"/>
</dbReference>